<dbReference type="AlphaFoldDB" id="A0AAV5D0R8"/>
<dbReference type="Proteomes" id="UP001054889">
    <property type="component" value="Unassembled WGS sequence"/>
</dbReference>
<keyword evidence="4" id="KW-1185">Reference proteome</keyword>
<accession>A0AAV5D0R8</accession>
<proteinExistence type="inferred from homology"/>
<dbReference type="InterPro" id="IPR042178">
    <property type="entry name" value="Serpin_sf_1"/>
</dbReference>
<reference evidence="3" key="1">
    <citation type="journal article" date="2018" name="DNA Res.">
        <title>Multiple hybrid de novo genome assembly of finger millet, an orphan allotetraploid crop.</title>
        <authorList>
            <person name="Hatakeyama M."/>
            <person name="Aluri S."/>
            <person name="Balachadran M.T."/>
            <person name="Sivarajan S.R."/>
            <person name="Patrignani A."/>
            <person name="Gruter S."/>
            <person name="Poveda L."/>
            <person name="Shimizu-Inatsugi R."/>
            <person name="Baeten J."/>
            <person name="Francoijs K.J."/>
            <person name="Nataraja K.N."/>
            <person name="Reddy Y.A.N."/>
            <person name="Phadnis S."/>
            <person name="Ravikumar R.L."/>
            <person name="Schlapbach R."/>
            <person name="Sreeman S.M."/>
            <person name="Shimizu K.K."/>
        </authorList>
    </citation>
    <scope>NUCLEOTIDE SEQUENCE</scope>
</reference>
<dbReference type="Gene3D" id="3.30.497.10">
    <property type="entry name" value="Antithrombin, subunit I, domain 2"/>
    <property type="match status" value="1"/>
</dbReference>
<dbReference type="SUPFAM" id="SSF56574">
    <property type="entry name" value="Serpins"/>
    <property type="match status" value="1"/>
</dbReference>
<evidence type="ECO:0000259" key="2">
    <source>
        <dbReference type="Pfam" id="PF00079"/>
    </source>
</evidence>
<dbReference type="InterPro" id="IPR023796">
    <property type="entry name" value="Serpin_dom"/>
</dbReference>
<protein>
    <recommendedName>
        <fullName evidence="2">Serpin domain-containing protein</fullName>
    </recommendedName>
</protein>
<feature type="domain" description="Serpin" evidence="2">
    <location>
        <begin position="11"/>
        <end position="65"/>
    </location>
</feature>
<comment type="similarity">
    <text evidence="1">Belongs to the serpin family.</text>
</comment>
<reference evidence="3" key="2">
    <citation type="submission" date="2021-12" db="EMBL/GenBank/DDBJ databases">
        <title>Resequencing data analysis of finger millet.</title>
        <authorList>
            <person name="Hatakeyama M."/>
            <person name="Aluri S."/>
            <person name="Balachadran M.T."/>
            <person name="Sivarajan S.R."/>
            <person name="Poveda L."/>
            <person name="Shimizu-Inatsugi R."/>
            <person name="Schlapbach R."/>
            <person name="Sreeman S.M."/>
            <person name="Shimizu K.K."/>
        </authorList>
    </citation>
    <scope>NUCLEOTIDE SEQUENCE</scope>
</reference>
<gene>
    <name evidence="3" type="primary">ga22102</name>
    <name evidence="3" type="ORF">PR202_ga22102</name>
</gene>
<evidence type="ECO:0000313" key="4">
    <source>
        <dbReference type="Proteomes" id="UP001054889"/>
    </source>
</evidence>
<name>A0AAV5D0R8_ELECO</name>
<evidence type="ECO:0000256" key="1">
    <source>
        <dbReference type="ARBA" id="ARBA00009500"/>
    </source>
</evidence>
<dbReference type="EMBL" id="BQKI01000011">
    <property type="protein sequence ID" value="GJN04544.1"/>
    <property type="molecule type" value="Genomic_DNA"/>
</dbReference>
<evidence type="ECO:0000313" key="3">
    <source>
        <dbReference type="EMBL" id="GJN04544.1"/>
    </source>
</evidence>
<organism evidence="3 4">
    <name type="scientific">Eleusine coracana subsp. coracana</name>
    <dbReference type="NCBI Taxonomy" id="191504"/>
    <lineage>
        <taxon>Eukaryota</taxon>
        <taxon>Viridiplantae</taxon>
        <taxon>Streptophyta</taxon>
        <taxon>Embryophyta</taxon>
        <taxon>Tracheophyta</taxon>
        <taxon>Spermatophyta</taxon>
        <taxon>Magnoliopsida</taxon>
        <taxon>Liliopsida</taxon>
        <taxon>Poales</taxon>
        <taxon>Poaceae</taxon>
        <taxon>PACMAD clade</taxon>
        <taxon>Chloridoideae</taxon>
        <taxon>Cynodonteae</taxon>
        <taxon>Eleusininae</taxon>
        <taxon>Eleusine</taxon>
    </lineage>
</organism>
<dbReference type="Pfam" id="PF00079">
    <property type="entry name" value="Serpin"/>
    <property type="match status" value="1"/>
</dbReference>
<dbReference type="InterPro" id="IPR036186">
    <property type="entry name" value="Serpin_sf"/>
</dbReference>
<comment type="caution">
    <text evidence="3">The sequence shown here is derived from an EMBL/GenBank/DDBJ whole genome shotgun (WGS) entry which is preliminary data.</text>
</comment>
<sequence>MAAANAARDGQTALALRLVKHLAPSPADADAAGNTVFSPVSVHAALALVAAGARGATQAQLLAFLADR</sequence>